<dbReference type="EMBL" id="AZHB01000010">
    <property type="protein sequence ID" value="OAA63956.1"/>
    <property type="molecule type" value="Genomic_DNA"/>
</dbReference>
<sequence>MAGWYIPRNYRPEAPMLMRLGIIFLDRHPEFWNCSAACRFRLPSSTAGTTAPRPPARRRNRLLECMRHNDSLHTTGAVVPAPLIVVEDLHRLVAHEWAHLATYFTRVLNAIEWALQRGGGH</sequence>
<dbReference type="GeneID" id="30020957"/>
<name>A0A167WLZ2_CORFA</name>
<evidence type="ECO:0000313" key="1">
    <source>
        <dbReference type="EMBL" id="OAA63956.1"/>
    </source>
</evidence>
<evidence type="ECO:0000313" key="2">
    <source>
        <dbReference type="Proteomes" id="UP000076744"/>
    </source>
</evidence>
<organism evidence="1 2">
    <name type="scientific">Cordyceps fumosorosea (strain ARSEF 2679)</name>
    <name type="common">Isaria fumosorosea</name>
    <dbReference type="NCBI Taxonomy" id="1081104"/>
    <lineage>
        <taxon>Eukaryota</taxon>
        <taxon>Fungi</taxon>
        <taxon>Dikarya</taxon>
        <taxon>Ascomycota</taxon>
        <taxon>Pezizomycotina</taxon>
        <taxon>Sordariomycetes</taxon>
        <taxon>Hypocreomycetidae</taxon>
        <taxon>Hypocreales</taxon>
        <taxon>Cordycipitaceae</taxon>
        <taxon>Cordyceps</taxon>
    </lineage>
</organism>
<dbReference type="RefSeq" id="XP_018704605.1">
    <property type="nucleotide sequence ID" value="XM_018848271.1"/>
</dbReference>
<keyword evidence="2" id="KW-1185">Reference proteome</keyword>
<dbReference type="AlphaFoldDB" id="A0A167WLZ2"/>
<dbReference type="OrthoDB" id="3231000at2759"/>
<reference evidence="1 2" key="1">
    <citation type="journal article" date="2016" name="Genome Biol. Evol.">
        <title>Divergent and convergent evolution of fungal pathogenicity.</title>
        <authorList>
            <person name="Shang Y."/>
            <person name="Xiao G."/>
            <person name="Zheng P."/>
            <person name="Cen K."/>
            <person name="Zhan S."/>
            <person name="Wang C."/>
        </authorList>
    </citation>
    <scope>NUCLEOTIDE SEQUENCE [LARGE SCALE GENOMIC DNA]</scope>
    <source>
        <strain evidence="1 2">ARSEF 2679</strain>
    </source>
</reference>
<comment type="caution">
    <text evidence="1">The sequence shown here is derived from an EMBL/GenBank/DDBJ whole genome shotgun (WGS) entry which is preliminary data.</text>
</comment>
<protein>
    <submittedName>
        <fullName evidence="1">Uncharacterized protein</fullName>
    </submittedName>
</protein>
<gene>
    <name evidence="1" type="ORF">ISF_04665</name>
</gene>
<proteinExistence type="predicted"/>
<dbReference type="Proteomes" id="UP000076744">
    <property type="component" value="Unassembled WGS sequence"/>
</dbReference>
<dbReference type="STRING" id="1081104.A0A167WLZ2"/>
<accession>A0A167WLZ2</accession>